<dbReference type="InterPro" id="IPR045851">
    <property type="entry name" value="AMP-bd_C_sf"/>
</dbReference>
<dbReference type="Proteomes" id="UP000019443">
    <property type="component" value="Unassembled WGS sequence"/>
</dbReference>
<dbReference type="InterPro" id="IPR025110">
    <property type="entry name" value="AMP-bd_C"/>
</dbReference>
<comment type="caution">
    <text evidence="3">The sequence shown here is derived from an EMBL/GenBank/DDBJ whole genome shotgun (WGS) entry which is preliminary data.</text>
</comment>
<protein>
    <submittedName>
        <fullName evidence="3">Adenylating enzyme cmlK</fullName>
    </submittedName>
</protein>
<feature type="domain" description="AMP-binding enzyme C-terminal" evidence="2">
    <location>
        <begin position="367"/>
        <end position="441"/>
    </location>
</feature>
<name>W6S0L1_9HYPH</name>
<sequence length="449" mass="49281">MNAQWLNQLAQRGDAPALIENELEISYRELARRIVQMVAELSEAGVKAGDTVVLNGDYSLPTIAALFALASLRAVAAPITTLTPVALETMRQDCGARYLYRSGGDPELEALEGGPSHPLQARLRAADAAGLVLVSSGSTGKPKAILHNLDSLLIRRKAARPGRGLRILLLLMFDHIGGINTLINTLFSGGTAVVVPKRTPATVCQLISDHQVQILPGNPTFLNLILMGRFHERFDLSSLRLITYGTEPMPAQLLLRIRAAFPKTRLLQTFGTSETGIARTQSASSESTRFRIADSDYKHRIVDSELWLRSKTQFLGYLNNSTEAVTDDGWFRTGDLVEAGEDGYLTILGRVKEVINVGGEKVLPLDLESLLLEHPLVADCVVYGAANAITGQMVCADIQPTRSIDKAELRREIHGFLKDRVERFKLPGRIRLVEAVEASERFKKLRTRA</sequence>
<keyword evidence="4" id="KW-1185">Reference proteome</keyword>
<dbReference type="GO" id="GO:0016877">
    <property type="term" value="F:ligase activity, forming carbon-sulfur bonds"/>
    <property type="evidence" value="ECO:0007669"/>
    <property type="project" value="UniProtKB-ARBA"/>
</dbReference>
<dbReference type="SUPFAM" id="SSF56801">
    <property type="entry name" value="Acetyl-CoA synthetase-like"/>
    <property type="match status" value="1"/>
</dbReference>
<dbReference type="InterPro" id="IPR050237">
    <property type="entry name" value="ATP-dep_AMP-bd_enzyme"/>
</dbReference>
<dbReference type="Gene3D" id="3.40.50.12780">
    <property type="entry name" value="N-terminal domain of ligase-like"/>
    <property type="match status" value="1"/>
</dbReference>
<evidence type="ECO:0000259" key="2">
    <source>
        <dbReference type="Pfam" id="PF13193"/>
    </source>
</evidence>
<dbReference type="RefSeq" id="WP_024318903.1">
    <property type="nucleotide sequence ID" value="NZ_ATTO01000127.1"/>
</dbReference>
<feature type="domain" description="AMP-dependent synthetase/ligase" evidence="1">
    <location>
        <begin position="8"/>
        <end position="280"/>
    </location>
</feature>
<dbReference type="AlphaFoldDB" id="W6S0L1"/>
<reference evidence="3" key="1">
    <citation type="submission" date="2013-11" db="EMBL/GenBank/DDBJ databases">
        <title>Draft genome sequence of the broad-host-range Rhizobium sp. LPU83 strain, a member of the low-genetic diversity Oregon-like Rhizobium sp. group.</title>
        <authorList>
            <person name="Wibberg D."/>
            <person name="Puehler A."/>
            <person name="Schlueter A."/>
        </authorList>
    </citation>
    <scope>NUCLEOTIDE SEQUENCE [LARGE SCALE GENOMIC DNA]</scope>
    <source>
        <strain evidence="3">LPU83</strain>
        <plasmid evidence="3">pLPU83b</plasmid>
    </source>
</reference>
<dbReference type="PANTHER" id="PTHR43767">
    <property type="entry name" value="LONG-CHAIN-FATTY-ACID--COA LIGASE"/>
    <property type="match status" value="1"/>
</dbReference>
<dbReference type="Pfam" id="PF13193">
    <property type="entry name" value="AMP-binding_C"/>
    <property type="match status" value="1"/>
</dbReference>
<dbReference type="InterPro" id="IPR000873">
    <property type="entry name" value="AMP-dep_synth/lig_dom"/>
</dbReference>
<evidence type="ECO:0000313" key="4">
    <source>
        <dbReference type="Proteomes" id="UP000019443"/>
    </source>
</evidence>
<dbReference type="Gene3D" id="3.30.300.30">
    <property type="match status" value="1"/>
</dbReference>
<dbReference type="InterPro" id="IPR042099">
    <property type="entry name" value="ANL_N_sf"/>
</dbReference>
<keyword evidence="3" id="KW-0614">Plasmid</keyword>
<accession>W6S0L1</accession>
<evidence type="ECO:0000259" key="1">
    <source>
        <dbReference type="Pfam" id="PF00501"/>
    </source>
</evidence>
<gene>
    <name evidence="3" type="ORF">LPU83_pLPU83b_0016</name>
</gene>
<dbReference type="PANTHER" id="PTHR43767:SF10">
    <property type="entry name" value="SURFACTIN SYNTHASE SUBUNIT 1"/>
    <property type="match status" value="1"/>
</dbReference>
<geneLocation type="plasmid" evidence="3">
    <name>pLPU83b</name>
</geneLocation>
<organism evidence="3 4">
    <name type="scientific">Rhizobium favelukesii</name>
    <dbReference type="NCBI Taxonomy" id="348824"/>
    <lineage>
        <taxon>Bacteria</taxon>
        <taxon>Pseudomonadati</taxon>
        <taxon>Pseudomonadota</taxon>
        <taxon>Alphaproteobacteria</taxon>
        <taxon>Hyphomicrobiales</taxon>
        <taxon>Rhizobiaceae</taxon>
        <taxon>Rhizobium/Agrobacterium group</taxon>
        <taxon>Rhizobium</taxon>
    </lineage>
</organism>
<dbReference type="Pfam" id="PF00501">
    <property type="entry name" value="AMP-binding"/>
    <property type="match status" value="1"/>
</dbReference>
<dbReference type="EMBL" id="CBYB010000003">
    <property type="protein sequence ID" value="CDM60016.1"/>
    <property type="molecule type" value="Genomic_DNA"/>
</dbReference>
<proteinExistence type="predicted"/>
<evidence type="ECO:0000313" key="3">
    <source>
        <dbReference type="EMBL" id="CDM60016.1"/>
    </source>
</evidence>
<dbReference type="CDD" id="cd04433">
    <property type="entry name" value="AFD_class_I"/>
    <property type="match status" value="1"/>
</dbReference>